<evidence type="ECO:0000313" key="3">
    <source>
        <dbReference type="Proteomes" id="UP000296862"/>
    </source>
</evidence>
<feature type="transmembrane region" description="Helical" evidence="1">
    <location>
        <begin position="141"/>
        <end position="158"/>
    </location>
</feature>
<name>A0A4P7PSH5_9FLAO</name>
<feature type="transmembrane region" description="Helical" evidence="1">
    <location>
        <begin position="201"/>
        <end position="219"/>
    </location>
</feature>
<dbReference type="Proteomes" id="UP000296862">
    <property type="component" value="Chromosome"/>
</dbReference>
<protein>
    <recommendedName>
        <fullName evidence="4">Glycosyltransferase RgtA/B/C/D-like domain-containing protein</fullName>
    </recommendedName>
</protein>
<evidence type="ECO:0000313" key="2">
    <source>
        <dbReference type="EMBL" id="QBZ97878.1"/>
    </source>
</evidence>
<feature type="transmembrane region" description="Helical" evidence="1">
    <location>
        <begin position="17"/>
        <end position="33"/>
    </location>
</feature>
<sequence>MIGKAIDGLKNYDKKDMLLFGYHLLFILIAYKLRVDRGISDAHLYWGKSIDINQHSWFDFANYGTNFILFLNYPFIKLGLPFWFGFLMYGIIGFLGIRKFMDWAFLVFGKPLQYKGFNLLYLVFFLPNLHFWTASLGKEALLFWGIASVFYAMASHNYKTFSFVVGSLLVLIIRPHVALMLLAAIALIVLFDSKYSLKKRIAFFTFALVFLSMLLYMVFQLSNIRYWNWERITYFNEYSILSFKGSGTYVPMLEYNYFYKLFSFNFRPLFFDSINVWTFFGSIENCIVLLLHGIALFFVVKFYAKITFGQWLKIVFLFTFIASLLYVQRYANLGIFMRTKMMFQPFMMIALLFIIKQGIAFKNLKD</sequence>
<feature type="transmembrane region" description="Helical" evidence="1">
    <location>
        <begin position="117"/>
        <end position="134"/>
    </location>
</feature>
<feature type="transmembrane region" description="Helical" evidence="1">
    <location>
        <begin position="343"/>
        <end position="361"/>
    </location>
</feature>
<accession>A0A4P7PSH5</accession>
<keyword evidence="1" id="KW-0812">Transmembrane</keyword>
<feature type="transmembrane region" description="Helical" evidence="1">
    <location>
        <begin position="311"/>
        <end position="331"/>
    </location>
</feature>
<evidence type="ECO:0008006" key="4">
    <source>
        <dbReference type="Google" id="ProtNLM"/>
    </source>
</evidence>
<dbReference type="OrthoDB" id="975915at2"/>
<dbReference type="RefSeq" id="WP_136151812.1">
    <property type="nucleotide sequence ID" value="NZ_CP038810.1"/>
</dbReference>
<feature type="transmembrane region" description="Helical" evidence="1">
    <location>
        <begin position="164"/>
        <end position="189"/>
    </location>
</feature>
<feature type="transmembrane region" description="Helical" evidence="1">
    <location>
        <begin position="78"/>
        <end position="97"/>
    </location>
</feature>
<dbReference type="AlphaFoldDB" id="A0A4P7PSH5"/>
<keyword evidence="1" id="KW-1133">Transmembrane helix</keyword>
<dbReference type="KEGG" id="fsn:GS03_01376"/>
<gene>
    <name evidence="2" type="ORF">GS03_01376</name>
</gene>
<keyword evidence="1" id="KW-0472">Membrane</keyword>
<dbReference type="EMBL" id="CP038810">
    <property type="protein sequence ID" value="QBZ97878.1"/>
    <property type="molecule type" value="Genomic_DNA"/>
</dbReference>
<keyword evidence="3" id="KW-1185">Reference proteome</keyword>
<proteinExistence type="predicted"/>
<evidence type="ECO:0000256" key="1">
    <source>
        <dbReference type="SAM" id="Phobius"/>
    </source>
</evidence>
<feature type="transmembrane region" description="Helical" evidence="1">
    <location>
        <begin position="276"/>
        <end position="299"/>
    </location>
</feature>
<organism evidence="2 3">
    <name type="scientific">Flavobacterium sangjuense</name>
    <dbReference type="NCBI Taxonomy" id="2518177"/>
    <lineage>
        <taxon>Bacteria</taxon>
        <taxon>Pseudomonadati</taxon>
        <taxon>Bacteroidota</taxon>
        <taxon>Flavobacteriia</taxon>
        <taxon>Flavobacteriales</taxon>
        <taxon>Flavobacteriaceae</taxon>
        <taxon>Flavobacterium</taxon>
    </lineage>
</organism>
<reference evidence="2 3" key="1">
    <citation type="submission" date="2019-04" db="EMBL/GenBank/DDBJ databases">
        <title>Flavobacterium sp. GS03.</title>
        <authorList>
            <person name="Kim H."/>
        </authorList>
    </citation>
    <scope>NUCLEOTIDE SEQUENCE [LARGE SCALE GENOMIC DNA]</scope>
    <source>
        <strain evidence="2 3">GS03</strain>
    </source>
</reference>